<evidence type="ECO:0000313" key="1">
    <source>
        <dbReference type="EMBL" id="JAD32627.1"/>
    </source>
</evidence>
<accession>A0A0A8ZCR7</accession>
<dbReference type="AlphaFoldDB" id="A0A0A8ZCR7"/>
<reference evidence="1" key="2">
    <citation type="journal article" date="2015" name="Data Brief">
        <title>Shoot transcriptome of the giant reed, Arundo donax.</title>
        <authorList>
            <person name="Barrero R.A."/>
            <person name="Guerrero F.D."/>
            <person name="Moolhuijzen P."/>
            <person name="Goolsby J.A."/>
            <person name="Tidwell J."/>
            <person name="Bellgard S.E."/>
            <person name="Bellgard M.I."/>
        </authorList>
    </citation>
    <scope>NUCLEOTIDE SEQUENCE</scope>
    <source>
        <tissue evidence="1">Shoot tissue taken approximately 20 cm above the soil surface</tissue>
    </source>
</reference>
<reference evidence="1" key="1">
    <citation type="submission" date="2014-09" db="EMBL/GenBank/DDBJ databases">
        <authorList>
            <person name="Magalhaes I.L.F."/>
            <person name="Oliveira U."/>
            <person name="Santos F.R."/>
            <person name="Vidigal T.H.D.A."/>
            <person name="Brescovit A.D."/>
            <person name="Santos A.J."/>
        </authorList>
    </citation>
    <scope>NUCLEOTIDE SEQUENCE</scope>
    <source>
        <tissue evidence="1">Shoot tissue taken approximately 20 cm above the soil surface</tissue>
    </source>
</reference>
<organism evidence="1">
    <name type="scientific">Arundo donax</name>
    <name type="common">Giant reed</name>
    <name type="synonym">Donax arundinaceus</name>
    <dbReference type="NCBI Taxonomy" id="35708"/>
    <lineage>
        <taxon>Eukaryota</taxon>
        <taxon>Viridiplantae</taxon>
        <taxon>Streptophyta</taxon>
        <taxon>Embryophyta</taxon>
        <taxon>Tracheophyta</taxon>
        <taxon>Spermatophyta</taxon>
        <taxon>Magnoliopsida</taxon>
        <taxon>Liliopsida</taxon>
        <taxon>Poales</taxon>
        <taxon>Poaceae</taxon>
        <taxon>PACMAD clade</taxon>
        <taxon>Arundinoideae</taxon>
        <taxon>Arundineae</taxon>
        <taxon>Arundo</taxon>
    </lineage>
</organism>
<protein>
    <submittedName>
        <fullName evidence="1">Uncharacterized protein</fullName>
    </submittedName>
</protein>
<name>A0A0A8ZCR7_ARUDO</name>
<dbReference type="EMBL" id="GBRH01265268">
    <property type="protein sequence ID" value="JAD32627.1"/>
    <property type="molecule type" value="Transcribed_RNA"/>
</dbReference>
<proteinExistence type="predicted"/>
<sequence>MMLPLGNVAINFGGCSTQPEPASSFTGGSIWKTWTSSRNMTACATYSLPLNGNGGEECIWYLQLDRVRCRSRALAKAA</sequence>